<dbReference type="AlphaFoldDB" id="A0A922A3B5"/>
<dbReference type="PANTHER" id="PTHR33673">
    <property type="entry name" value="SUPPRESSOR SRP40-LIKE PROTEIN"/>
    <property type="match status" value="1"/>
</dbReference>
<feature type="compositionally biased region" description="Polar residues" evidence="1">
    <location>
        <begin position="496"/>
        <end position="506"/>
    </location>
</feature>
<feature type="compositionally biased region" description="Basic and acidic residues" evidence="1">
    <location>
        <begin position="252"/>
        <end position="263"/>
    </location>
</feature>
<dbReference type="PANTHER" id="PTHR33673:SF38">
    <property type="entry name" value="CHROMODOMAIN-HELICASE-DNA-BINDING PROTEIN 7-LIKE"/>
    <property type="match status" value="1"/>
</dbReference>
<feature type="compositionally biased region" description="Low complexity" evidence="1">
    <location>
        <begin position="75"/>
        <end position="98"/>
    </location>
</feature>
<feature type="compositionally biased region" description="Basic and acidic residues" evidence="1">
    <location>
        <begin position="472"/>
        <end position="486"/>
    </location>
</feature>
<feature type="region of interest" description="Disordered" evidence="1">
    <location>
        <begin position="1"/>
        <end position="99"/>
    </location>
</feature>
<reference evidence="2" key="1">
    <citation type="submission" date="2021-01" db="EMBL/GenBank/DDBJ databases">
        <authorList>
            <person name="Lovell J.T."/>
            <person name="Bentley N."/>
            <person name="Bhattarai G."/>
            <person name="Jenkins J.W."/>
            <person name="Sreedasyam A."/>
            <person name="Alarcon Y."/>
            <person name="Bock C."/>
            <person name="Boston L."/>
            <person name="Carlson J."/>
            <person name="Cervantes K."/>
            <person name="Clermont K."/>
            <person name="Krom N."/>
            <person name="Kubenka K."/>
            <person name="Mamidi S."/>
            <person name="Mattison C."/>
            <person name="Monteros M."/>
            <person name="Pisani C."/>
            <person name="Plott C."/>
            <person name="Rajasekar S."/>
            <person name="Rhein H.S."/>
            <person name="Rohla C."/>
            <person name="Song M."/>
            <person name="Hilaire R.S."/>
            <person name="Shu S."/>
            <person name="Wells L."/>
            <person name="Wang X."/>
            <person name="Webber J."/>
            <person name="Heerema R.J."/>
            <person name="Klein P."/>
            <person name="Conner P."/>
            <person name="Grauke L."/>
            <person name="Grimwood J."/>
            <person name="Schmutz J."/>
            <person name="Randall J.J."/>
        </authorList>
    </citation>
    <scope>NUCLEOTIDE SEQUENCE</scope>
    <source>
        <tissue evidence="2">Leaf</tissue>
    </source>
</reference>
<feature type="region of interest" description="Disordered" evidence="1">
    <location>
        <begin position="524"/>
        <end position="546"/>
    </location>
</feature>
<sequence length="573" mass="61003">MEDTFQVDALASTAGDTVTPKLNDNNGTGPLEEESAQTLLTTEPGHGSQIDRDFEALSETTRAEANLSTPHKSLSRSSSSSSLSSSSSSSSSSKSQSKAEGLFHLGLSTKLPDDTGPVLLVAESDQKLSVLESETGKITYGDLGARASTTTDEADHSRNENLEVLSSSSLSSESNQKISVLESETGKLTYGDLGARASTTTGEADHFRNENLEVLSSSSLSSESNQKISVVESETGNVTNGDLGAHASTRTSEVDHSRNEKLELLLPSSLPSETLSEDSLEISANATTNSPADGKCSPSLDRDNRLASASNNGNIPDNPEGKHEQSSHELATLTPPLVVSSHSNGPSTTDESATQFPPVQVMERPGASASVTYRIPSHVFARTKSTAPDWSVHSNESLFSIHMGNMSFTNEQLLWLSKSGELERPGEAPISGTFIDLSSNQPPINQLTDIEPKKSSLNEGSGRNEATATETMKGDTKENKEDETKESPSLAKKVSHLSSLSTHSDGSTQSFAFPVLIGEREKSDSIKVPAEKQKQQSESQPQSSPVISIMPSHKRWLSCFSCCAFCSLGHRVV</sequence>
<comment type="caution">
    <text evidence="2">The sequence shown here is derived from an EMBL/GenBank/DDBJ whole genome shotgun (WGS) entry which is preliminary data.</text>
</comment>
<evidence type="ECO:0000313" key="3">
    <source>
        <dbReference type="Proteomes" id="UP000811246"/>
    </source>
</evidence>
<feature type="compositionally biased region" description="Polar residues" evidence="1">
    <location>
        <begin position="14"/>
        <end position="28"/>
    </location>
</feature>
<evidence type="ECO:0000256" key="1">
    <source>
        <dbReference type="SAM" id="MobiDB-lite"/>
    </source>
</evidence>
<feature type="region of interest" description="Disordered" evidence="1">
    <location>
        <begin position="133"/>
        <end position="194"/>
    </location>
</feature>
<feature type="compositionally biased region" description="Low complexity" evidence="1">
    <location>
        <begin position="536"/>
        <end position="545"/>
    </location>
</feature>
<feature type="compositionally biased region" description="Low complexity" evidence="1">
    <location>
        <begin position="215"/>
        <end position="225"/>
    </location>
</feature>
<proteinExistence type="predicted"/>
<dbReference type="EMBL" id="MU228897">
    <property type="protein sequence ID" value="KAG6620612.1"/>
    <property type="molecule type" value="Genomic_DNA"/>
</dbReference>
<feature type="compositionally biased region" description="Polar residues" evidence="1">
    <location>
        <begin position="436"/>
        <end position="448"/>
    </location>
</feature>
<feature type="compositionally biased region" description="Polar residues" evidence="1">
    <location>
        <begin position="226"/>
        <end position="240"/>
    </location>
</feature>
<feature type="compositionally biased region" description="Polar residues" evidence="1">
    <location>
        <begin position="340"/>
        <end position="357"/>
    </location>
</feature>
<feature type="region of interest" description="Disordered" evidence="1">
    <location>
        <begin position="215"/>
        <end position="357"/>
    </location>
</feature>
<dbReference type="Proteomes" id="UP000811246">
    <property type="component" value="Unassembled WGS sequence"/>
</dbReference>
<feature type="compositionally biased region" description="Low complexity" evidence="1">
    <location>
        <begin position="162"/>
        <end position="175"/>
    </location>
</feature>
<feature type="compositionally biased region" description="Low complexity" evidence="1">
    <location>
        <begin position="264"/>
        <end position="274"/>
    </location>
</feature>
<name>A0A922A3B5_CARIL</name>
<accession>A0A922A3B5</accession>
<feature type="region of interest" description="Disordered" evidence="1">
    <location>
        <begin position="427"/>
        <end position="506"/>
    </location>
</feature>
<feature type="compositionally biased region" description="Polar residues" evidence="1">
    <location>
        <begin position="457"/>
        <end position="470"/>
    </location>
</feature>
<feature type="compositionally biased region" description="Polar residues" evidence="1">
    <location>
        <begin position="282"/>
        <end position="291"/>
    </location>
</feature>
<gene>
    <name evidence="2" type="ORF">I3842_Q058500</name>
</gene>
<organism evidence="2 3">
    <name type="scientific">Carya illinoinensis</name>
    <name type="common">Pecan</name>
    <dbReference type="NCBI Taxonomy" id="32201"/>
    <lineage>
        <taxon>Eukaryota</taxon>
        <taxon>Viridiplantae</taxon>
        <taxon>Streptophyta</taxon>
        <taxon>Embryophyta</taxon>
        <taxon>Tracheophyta</taxon>
        <taxon>Spermatophyta</taxon>
        <taxon>Magnoliopsida</taxon>
        <taxon>eudicotyledons</taxon>
        <taxon>Gunneridae</taxon>
        <taxon>Pentapetalae</taxon>
        <taxon>rosids</taxon>
        <taxon>fabids</taxon>
        <taxon>Fagales</taxon>
        <taxon>Juglandaceae</taxon>
        <taxon>Carya</taxon>
    </lineage>
</organism>
<evidence type="ECO:0000313" key="2">
    <source>
        <dbReference type="EMBL" id="KAG6620612.1"/>
    </source>
</evidence>
<feature type="compositionally biased region" description="Basic and acidic residues" evidence="1">
    <location>
        <begin position="524"/>
        <end position="535"/>
    </location>
</feature>
<protein>
    <submittedName>
        <fullName evidence="2">Uncharacterized protein</fullName>
    </submittedName>
</protein>